<feature type="domain" description="Heterokaryon incompatibility" evidence="1">
    <location>
        <begin position="20"/>
        <end position="205"/>
    </location>
</feature>
<dbReference type="AlphaFoldDB" id="A0A9P9BN05"/>
<dbReference type="Proteomes" id="UP000756346">
    <property type="component" value="Unassembled WGS sequence"/>
</dbReference>
<dbReference type="InterPro" id="IPR010730">
    <property type="entry name" value="HET"/>
</dbReference>
<dbReference type="OrthoDB" id="5347061at2759"/>
<gene>
    <name evidence="2" type="ORF">B0I36DRAFT_350785</name>
</gene>
<protein>
    <submittedName>
        <fullName evidence="2">Heterokaryon incompatibility protein-domain-containing protein</fullName>
    </submittedName>
</protein>
<evidence type="ECO:0000313" key="2">
    <source>
        <dbReference type="EMBL" id="KAH7027221.1"/>
    </source>
</evidence>
<dbReference type="GeneID" id="70186491"/>
<evidence type="ECO:0000259" key="1">
    <source>
        <dbReference type="Pfam" id="PF06985"/>
    </source>
</evidence>
<keyword evidence="3" id="KW-1185">Reference proteome</keyword>
<organism evidence="2 3">
    <name type="scientific">Microdochium trichocladiopsis</name>
    <dbReference type="NCBI Taxonomy" id="1682393"/>
    <lineage>
        <taxon>Eukaryota</taxon>
        <taxon>Fungi</taxon>
        <taxon>Dikarya</taxon>
        <taxon>Ascomycota</taxon>
        <taxon>Pezizomycotina</taxon>
        <taxon>Sordariomycetes</taxon>
        <taxon>Xylariomycetidae</taxon>
        <taxon>Xylariales</taxon>
        <taxon>Microdochiaceae</taxon>
        <taxon>Microdochium</taxon>
    </lineage>
</organism>
<name>A0A9P9BN05_9PEZI</name>
<dbReference type="EMBL" id="JAGTJQ010000007">
    <property type="protein sequence ID" value="KAH7027221.1"/>
    <property type="molecule type" value="Genomic_DNA"/>
</dbReference>
<dbReference type="PANTHER" id="PTHR33112:SF16">
    <property type="entry name" value="HETEROKARYON INCOMPATIBILITY DOMAIN-CONTAINING PROTEIN"/>
    <property type="match status" value="1"/>
</dbReference>
<reference evidence="2" key="1">
    <citation type="journal article" date="2021" name="Nat. Commun.">
        <title>Genetic determinants of endophytism in the Arabidopsis root mycobiome.</title>
        <authorList>
            <person name="Mesny F."/>
            <person name="Miyauchi S."/>
            <person name="Thiergart T."/>
            <person name="Pickel B."/>
            <person name="Atanasova L."/>
            <person name="Karlsson M."/>
            <person name="Huettel B."/>
            <person name="Barry K.W."/>
            <person name="Haridas S."/>
            <person name="Chen C."/>
            <person name="Bauer D."/>
            <person name="Andreopoulos W."/>
            <person name="Pangilinan J."/>
            <person name="LaButti K."/>
            <person name="Riley R."/>
            <person name="Lipzen A."/>
            <person name="Clum A."/>
            <person name="Drula E."/>
            <person name="Henrissat B."/>
            <person name="Kohler A."/>
            <person name="Grigoriev I.V."/>
            <person name="Martin F.M."/>
            <person name="Hacquard S."/>
        </authorList>
    </citation>
    <scope>NUCLEOTIDE SEQUENCE</scope>
    <source>
        <strain evidence="2">MPI-CAGE-CH-0230</strain>
    </source>
</reference>
<dbReference type="RefSeq" id="XP_046010020.1">
    <property type="nucleotide sequence ID" value="XM_046156945.1"/>
</dbReference>
<evidence type="ECO:0000313" key="3">
    <source>
        <dbReference type="Proteomes" id="UP000756346"/>
    </source>
</evidence>
<dbReference type="PANTHER" id="PTHR33112">
    <property type="entry name" value="DOMAIN PROTEIN, PUTATIVE-RELATED"/>
    <property type="match status" value="1"/>
</dbReference>
<proteinExistence type="predicted"/>
<comment type="caution">
    <text evidence="2">The sequence shown here is derived from an EMBL/GenBank/DDBJ whole genome shotgun (WGS) entry which is preliminary data.</text>
</comment>
<accession>A0A9P9BN05</accession>
<dbReference type="Pfam" id="PF06985">
    <property type="entry name" value="HET"/>
    <property type="match status" value="1"/>
</dbReference>
<sequence>MVRLVDGKDTSSDVLAGLPYVTLSYRWSSTEDQVQQRLMLTKATEQRLRHGFRFHDLPATLRDACIVVQNIGYPYLWIDRLCIVQDSFEDWAAEAGSMAQIYNNAHLNIHASCASDEDAGFLRSRTLIRAGIQPLRVRSVARSRGLQQMRPVYGNTSPDNAGRLLEHHTGTGNDVVFTPRLVFGDADETRGKLGHLAARGWIFQERKFSRRKIFFSGEIVHWECNEVRADEIEYGGSKIRRIEARSGSPRHDWWRPSPWQELIQDYSGTKLTFRRDKLWAIAGLARETRAGTRAGIHDERYYAGLWRSTFIADLTWTYQDHRHFRSEYCGAYVAPSWSWASAHGRVRWHLKLHPDYVVEHASVKDVQLEYAEPGDVYGAVNDGRLVLEGTPRPLKLSRGRSRFDPSDAEWTLPDEEEASRHFDQHIDVVVDHPCLTALIGVAPDTQESLPLFCLPLFSECRASADRSIGGEFCCLLLAPNGTVRCQDPSNGSSTRIQKSATGAEGQWPEVFQLVGFAVLNTSQDLDRVYSGWASKYPVREVVIR</sequence>